<proteinExistence type="predicted"/>
<evidence type="ECO:0000313" key="2">
    <source>
        <dbReference type="EMBL" id="PWJ81186.1"/>
    </source>
</evidence>
<protein>
    <submittedName>
        <fullName evidence="2">Uncharacterized protein DUF1120</fullName>
    </submittedName>
</protein>
<feature type="signal peptide" evidence="1">
    <location>
        <begin position="1"/>
        <end position="23"/>
    </location>
</feature>
<dbReference type="AlphaFoldDB" id="A0ABD6XRH8"/>
<gene>
    <name evidence="2" type="ORF">C7430_103137</name>
</gene>
<dbReference type="Pfam" id="PF06551">
    <property type="entry name" value="DUF1120"/>
    <property type="match status" value="1"/>
</dbReference>
<dbReference type="Gene3D" id="2.60.40.1090">
    <property type="entry name" value="Fimbrial-type adhesion domain"/>
    <property type="match status" value="1"/>
</dbReference>
<evidence type="ECO:0000256" key="1">
    <source>
        <dbReference type="SAM" id="SignalP"/>
    </source>
</evidence>
<reference evidence="2 3" key="1">
    <citation type="submission" date="2018-05" db="EMBL/GenBank/DDBJ databases">
        <title>Genomic Encyclopedia of Type Strains, Phase IV (KMG-V): Genome sequencing to study the core and pangenomes of soil and plant-associated prokaryotes.</title>
        <authorList>
            <person name="Whitman W."/>
        </authorList>
    </citation>
    <scope>NUCLEOTIDE SEQUENCE [LARGE SCALE GENOMIC DNA]</scope>
    <source>
        <strain evidence="2 3">PNG 92-11</strain>
    </source>
</reference>
<dbReference type="EMBL" id="QGHE01000003">
    <property type="protein sequence ID" value="PWJ81186.1"/>
    <property type="molecule type" value="Genomic_DNA"/>
</dbReference>
<evidence type="ECO:0000313" key="3">
    <source>
        <dbReference type="Proteomes" id="UP000245996"/>
    </source>
</evidence>
<dbReference type="InterPro" id="IPR010546">
    <property type="entry name" value="DUF1120"/>
</dbReference>
<sequence>MRKLLLSTAVVAAMASVSFAGQAAESATLAVTGTITPATCDVSLSSATVEFGNIPASTLTTDVTEKLGSEVTLSVDCDAPAATAVQVTDNRAASAMTSTDFKNEMNIIFSDSGIVNVFGLGTDSAQGKVGALFLAITDATADGTANTNLLSSTDKAAWTASTISVTQPFQLQNNGYYAQAADANATAPAALSKSTYTIASLVTLKKADKYPTGEAVKLDGNVTFSVVYL</sequence>
<name>A0ABD6XRH8_ENTAG</name>
<feature type="chain" id="PRO_5044775528" evidence="1">
    <location>
        <begin position="24"/>
        <end position="229"/>
    </location>
</feature>
<keyword evidence="1" id="KW-0732">Signal</keyword>
<accession>A0ABD6XRH8</accession>
<organism evidence="2 3">
    <name type="scientific">Enterobacter agglomerans</name>
    <name type="common">Erwinia herbicola</name>
    <name type="synonym">Pantoea agglomerans</name>
    <dbReference type="NCBI Taxonomy" id="549"/>
    <lineage>
        <taxon>Bacteria</taxon>
        <taxon>Pseudomonadati</taxon>
        <taxon>Pseudomonadota</taxon>
        <taxon>Gammaproteobacteria</taxon>
        <taxon>Enterobacterales</taxon>
        <taxon>Erwiniaceae</taxon>
        <taxon>Pantoea</taxon>
        <taxon>Pantoea agglomerans group</taxon>
    </lineage>
</organism>
<dbReference type="InterPro" id="IPR036937">
    <property type="entry name" value="Adhesion_dom_fimbrial_sf"/>
</dbReference>
<comment type="caution">
    <text evidence="2">The sequence shown here is derived from an EMBL/GenBank/DDBJ whole genome shotgun (WGS) entry which is preliminary data.</text>
</comment>
<dbReference type="RefSeq" id="WP_109652002.1">
    <property type="nucleotide sequence ID" value="NZ_CP134724.1"/>
</dbReference>
<dbReference type="Proteomes" id="UP000245996">
    <property type="component" value="Unassembled WGS sequence"/>
</dbReference>